<dbReference type="KEGG" id="drc:G0Q07_10630"/>
<feature type="domain" description="SnoaL-like" evidence="1">
    <location>
        <begin position="7"/>
        <end position="62"/>
    </location>
</feature>
<dbReference type="Pfam" id="PF12680">
    <property type="entry name" value="SnoaL_2"/>
    <property type="match status" value="1"/>
</dbReference>
<protein>
    <submittedName>
        <fullName evidence="2">Nuclear transport factor 2 family protein</fullName>
    </submittedName>
</protein>
<dbReference type="InterPro" id="IPR037401">
    <property type="entry name" value="SnoaL-like"/>
</dbReference>
<dbReference type="Gene3D" id="3.10.450.50">
    <property type="match status" value="1"/>
</dbReference>
<dbReference type="RefSeq" id="WP_163348933.1">
    <property type="nucleotide sequence ID" value="NZ_CP048409.1"/>
</dbReference>
<organism evidence="2 3">
    <name type="scientific">Draconibacterium halophilum</name>
    <dbReference type="NCBI Taxonomy" id="2706887"/>
    <lineage>
        <taxon>Bacteria</taxon>
        <taxon>Pseudomonadati</taxon>
        <taxon>Bacteroidota</taxon>
        <taxon>Bacteroidia</taxon>
        <taxon>Marinilabiliales</taxon>
        <taxon>Prolixibacteraceae</taxon>
        <taxon>Draconibacterium</taxon>
    </lineage>
</organism>
<accession>A0A6C0RHF4</accession>
<evidence type="ECO:0000313" key="2">
    <source>
        <dbReference type="EMBL" id="QIA09964.1"/>
    </source>
</evidence>
<dbReference type="AlphaFoldDB" id="A0A6C0RHF4"/>
<dbReference type="Proteomes" id="UP000474630">
    <property type="component" value="Chromosome"/>
</dbReference>
<gene>
    <name evidence="2" type="ORF">G0Q07_10630</name>
</gene>
<sequence>MVEGVLSKIPTHYDDFNIEIHDFVDGGDKIVMVGYYTGVWKATGKRFKANATHTWTFNKDGKPNSFFQAVDTALIINP</sequence>
<dbReference type="EMBL" id="CP048409">
    <property type="protein sequence ID" value="QIA09964.1"/>
    <property type="molecule type" value="Genomic_DNA"/>
</dbReference>
<evidence type="ECO:0000313" key="3">
    <source>
        <dbReference type="Proteomes" id="UP000474630"/>
    </source>
</evidence>
<keyword evidence="3" id="KW-1185">Reference proteome</keyword>
<name>A0A6C0RHF4_9BACT</name>
<dbReference type="InterPro" id="IPR032710">
    <property type="entry name" value="NTF2-like_dom_sf"/>
</dbReference>
<dbReference type="SUPFAM" id="SSF54427">
    <property type="entry name" value="NTF2-like"/>
    <property type="match status" value="1"/>
</dbReference>
<evidence type="ECO:0000259" key="1">
    <source>
        <dbReference type="Pfam" id="PF12680"/>
    </source>
</evidence>
<proteinExistence type="predicted"/>
<reference evidence="2 3" key="1">
    <citation type="submission" date="2020-02" db="EMBL/GenBank/DDBJ databases">
        <title>Genome sequencing for Draconibacterium sp. strain M1.</title>
        <authorList>
            <person name="Park S.-J."/>
        </authorList>
    </citation>
    <scope>NUCLEOTIDE SEQUENCE [LARGE SCALE GENOMIC DNA]</scope>
    <source>
        <strain evidence="2 3">M1</strain>
    </source>
</reference>